<comment type="caution">
    <text evidence="1">The sequence shown here is derived from an EMBL/GenBank/DDBJ whole genome shotgun (WGS) entry which is preliminary data.</text>
</comment>
<gene>
    <name evidence="1" type="ORF">EGD98_06080</name>
</gene>
<dbReference type="InterPro" id="IPR019151">
    <property type="entry name" value="Proteasome_assmbl_chaperone_2"/>
</dbReference>
<proteinExistence type="predicted"/>
<dbReference type="InterPro" id="IPR038389">
    <property type="entry name" value="PSMG2_sf"/>
</dbReference>
<dbReference type="PANTHER" id="PTHR35610">
    <property type="entry name" value="3-ISOPROPYLMALATE DEHYDRATASE-RELATED"/>
    <property type="match status" value="1"/>
</dbReference>
<dbReference type="Gene3D" id="3.40.50.10900">
    <property type="entry name" value="PAC-like subunit"/>
    <property type="match status" value="1"/>
</dbReference>
<keyword evidence="2" id="KW-1185">Reference proteome</keyword>
<dbReference type="EMBL" id="RKLQ01000001">
    <property type="protein sequence ID" value="MBX0303239.1"/>
    <property type="molecule type" value="Genomic_DNA"/>
</dbReference>
<organism evidence="1 2">
    <name type="scientific">Haloarcula salinisoli</name>
    <dbReference type="NCBI Taxonomy" id="2487746"/>
    <lineage>
        <taxon>Archaea</taxon>
        <taxon>Methanobacteriati</taxon>
        <taxon>Methanobacteriota</taxon>
        <taxon>Stenosarchaea group</taxon>
        <taxon>Halobacteria</taxon>
        <taxon>Halobacteriales</taxon>
        <taxon>Haloarculaceae</taxon>
        <taxon>Haloarcula</taxon>
    </lineage>
</organism>
<dbReference type="PANTHER" id="PTHR35610:SF8">
    <property type="entry name" value="3-ISOPROPYLMALATE DEHYDRATASE"/>
    <property type="match status" value="1"/>
</dbReference>
<dbReference type="AlphaFoldDB" id="A0A8J8C8K4"/>
<accession>A0A8J8C8K4</accession>
<evidence type="ECO:0000313" key="2">
    <source>
        <dbReference type="Proteomes" id="UP000783863"/>
    </source>
</evidence>
<dbReference type="SUPFAM" id="SSF159659">
    <property type="entry name" value="Cgl1923-like"/>
    <property type="match status" value="1"/>
</dbReference>
<reference evidence="1" key="1">
    <citation type="submission" date="2021-06" db="EMBL/GenBank/DDBJ databases">
        <title>Halomicroarcula sp. F24A a new haloarchaeum isolated from saline soil.</title>
        <authorList>
            <person name="Duran-Viseras A."/>
            <person name="Sanchez-Porro C."/>
            <person name="Ventosa A."/>
        </authorList>
    </citation>
    <scope>NUCLEOTIDE SEQUENCE</scope>
    <source>
        <strain evidence="1">F24A</strain>
    </source>
</reference>
<name>A0A8J8C8K4_9EURY</name>
<evidence type="ECO:0000313" key="1">
    <source>
        <dbReference type="EMBL" id="MBX0303239.1"/>
    </source>
</evidence>
<dbReference type="RefSeq" id="WP_220587453.1">
    <property type="nucleotide sequence ID" value="NZ_RKLQ01000001.1"/>
</dbReference>
<protein>
    <submittedName>
        <fullName evidence="1">PAC2 family protein</fullName>
    </submittedName>
</protein>
<sequence length="247" mass="26395">MSTPDSSRPQFAVTDDAIDIDTLAVGFTEYGLAGLTAVDYLSDQLDMRQAGHLEAAGPPHITPFEGGVPRHHTRLYVDEERSLGVVVGERMVPVETAPAVADAVWALADRLAPESLSVLTGVPIAHGPDDHVPFYIATEDYRERYLDDSDIRPMGTGFLEGVTAELVASGIDDDLAVGVLTTPAHPQAPDAAAAIRLLEALAETHEIDVDTGPLEAFAATVEAQYTALAERIESADEAAMPDDRMYM</sequence>
<dbReference type="Pfam" id="PF09754">
    <property type="entry name" value="PAC2"/>
    <property type="match status" value="1"/>
</dbReference>
<dbReference type="Proteomes" id="UP000783863">
    <property type="component" value="Unassembled WGS sequence"/>
</dbReference>